<evidence type="ECO:0000259" key="1">
    <source>
        <dbReference type="Pfam" id="PF09346"/>
    </source>
</evidence>
<dbReference type="InterPro" id="IPR018958">
    <property type="entry name" value="Knr4/Smi1-like_dom"/>
</dbReference>
<evidence type="ECO:0000313" key="3">
    <source>
        <dbReference type="Proteomes" id="UP000676386"/>
    </source>
</evidence>
<evidence type="ECO:0000313" key="2">
    <source>
        <dbReference type="EMBL" id="MBS0026707.1"/>
    </source>
</evidence>
<sequence length="133" mass="15301">MNSWTESVIQQWKNAGITLNKGALIEMITETENALGFRFPGEFMELYLQMDGFSHMESHSNMYSIWPIHRILHEYLKSGSRNFIGFACLPGNNYTIGFLKNNTGIFGSADQRRIAETFKESLLLISRDPQLLY</sequence>
<proteinExistence type="predicted"/>
<dbReference type="EMBL" id="JAGTXB010000002">
    <property type="protein sequence ID" value="MBS0026707.1"/>
    <property type="molecule type" value="Genomic_DNA"/>
</dbReference>
<reference evidence="2 3" key="1">
    <citation type="submission" date="2021-04" db="EMBL/GenBank/DDBJ databases">
        <title>Chitinophaga sp. nov., isolated from the rhizosphere soil.</title>
        <authorList>
            <person name="He S."/>
        </authorList>
    </citation>
    <scope>NUCLEOTIDE SEQUENCE [LARGE SCALE GENOMIC DNA]</scope>
    <source>
        <strain evidence="2 3">2R12</strain>
    </source>
</reference>
<dbReference type="RefSeq" id="WP_211971816.1">
    <property type="nucleotide sequence ID" value="NZ_CBFHAM010000028.1"/>
</dbReference>
<dbReference type="Pfam" id="PF09346">
    <property type="entry name" value="SMI1_KNR4"/>
    <property type="match status" value="1"/>
</dbReference>
<dbReference type="SUPFAM" id="SSF160631">
    <property type="entry name" value="SMI1/KNR4-like"/>
    <property type="match status" value="1"/>
</dbReference>
<dbReference type="InterPro" id="IPR037883">
    <property type="entry name" value="Knr4/Smi1-like_sf"/>
</dbReference>
<keyword evidence="3" id="KW-1185">Reference proteome</keyword>
<comment type="caution">
    <text evidence="2">The sequence shown here is derived from an EMBL/GenBank/DDBJ whole genome shotgun (WGS) entry which is preliminary data.</text>
</comment>
<accession>A0ABS5IUS1</accession>
<protein>
    <submittedName>
        <fullName evidence="2">SMI1/KNR4 family protein</fullName>
    </submittedName>
</protein>
<name>A0ABS5IUS1_9BACT</name>
<organism evidence="2 3">
    <name type="scientific">Chitinophaga hostae</name>
    <dbReference type="NCBI Taxonomy" id="2831022"/>
    <lineage>
        <taxon>Bacteria</taxon>
        <taxon>Pseudomonadati</taxon>
        <taxon>Bacteroidota</taxon>
        <taxon>Chitinophagia</taxon>
        <taxon>Chitinophagales</taxon>
        <taxon>Chitinophagaceae</taxon>
        <taxon>Chitinophaga</taxon>
    </lineage>
</organism>
<feature type="domain" description="Knr4/Smi1-like" evidence="1">
    <location>
        <begin position="25"/>
        <end position="118"/>
    </location>
</feature>
<dbReference type="Proteomes" id="UP000676386">
    <property type="component" value="Unassembled WGS sequence"/>
</dbReference>
<gene>
    <name evidence="2" type="ORF">KE626_05265</name>
</gene>
<dbReference type="Gene3D" id="3.40.1580.10">
    <property type="entry name" value="SMI1/KNR4-like"/>
    <property type="match status" value="1"/>
</dbReference>